<dbReference type="InterPro" id="IPR001206">
    <property type="entry name" value="Diacylglycerol_kinase_cat_dom"/>
</dbReference>
<dbReference type="Gene3D" id="2.60.200.40">
    <property type="match status" value="1"/>
</dbReference>
<dbReference type="NCBIfam" id="TIGR00147">
    <property type="entry name" value="YegS/Rv2252/BmrU family lipid kinase"/>
    <property type="match status" value="1"/>
</dbReference>
<sequence>MKKVALIINTHAGKQKLAQKLDKIISRLNEAFEETTVYQSEKEGDGKRLVEEHAQDVDMLIAGGGDGTVFEIMNALAPLKKRPVFAILPGGTCNDFSRTLGISQKPLEALEQIISQKRMEVDVGKYGENYFLNFWGIGIISKVAEEMDEANKQVFGRVSYYLNTSKLAFKNEAFTLKLSSKEFDFEENAELLVVGNGSFLGGIQSFFPNADVQDGKFDVLIVKEAKLKYLKKWLEAKIQDDYPENEKDDDIIFFRTNQLEVSASPEQNIDCDGEFLDKTPATIEVLPKHLEMVYGEML</sequence>
<evidence type="ECO:0000256" key="8">
    <source>
        <dbReference type="ARBA" id="ARBA00023098"/>
    </source>
</evidence>
<evidence type="ECO:0000256" key="9">
    <source>
        <dbReference type="ARBA" id="ARBA00023209"/>
    </source>
</evidence>
<keyword evidence="13" id="KW-1185">Reference proteome</keyword>
<gene>
    <name evidence="12" type="ORF">ACFQ19_14630</name>
</gene>
<keyword evidence="9" id="KW-0594">Phospholipid biosynthesis</keyword>
<organism evidence="12 13">
    <name type="scientific">Oceanobacillus locisalsi</name>
    <dbReference type="NCBI Taxonomy" id="546107"/>
    <lineage>
        <taxon>Bacteria</taxon>
        <taxon>Bacillati</taxon>
        <taxon>Bacillota</taxon>
        <taxon>Bacilli</taxon>
        <taxon>Bacillales</taxon>
        <taxon>Bacillaceae</taxon>
        <taxon>Oceanobacillus</taxon>
    </lineage>
</organism>
<keyword evidence="6 12" id="KW-0418">Kinase</keyword>
<evidence type="ECO:0000313" key="12">
    <source>
        <dbReference type="EMBL" id="MFD1067244.1"/>
    </source>
</evidence>
<evidence type="ECO:0000259" key="11">
    <source>
        <dbReference type="PROSITE" id="PS50146"/>
    </source>
</evidence>
<dbReference type="InterPro" id="IPR045540">
    <property type="entry name" value="YegS/DAGK_C"/>
</dbReference>
<evidence type="ECO:0000256" key="1">
    <source>
        <dbReference type="ARBA" id="ARBA00001946"/>
    </source>
</evidence>
<dbReference type="Proteomes" id="UP001597041">
    <property type="component" value="Unassembled WGS sequence"/>
</dbReference>
<evidence type="ECO:0000256" key="6">
    <source>
        <dbReference type="ARBA" id="ARBA00022777"/>
    </source>
</evidence>
<comment type="caution">
    <text evidence="12">The sequence shown here is derived from an EMBL/GenBank/DDBJ whole genome shotgun (WGS) entry which is preliminary data.</text>
</comment>
<comment type="similarity">
    <text evidence="2">Belongs to the diacylglycerol/lipid kinase family.</text>
</comment>
<evidence type="ECO:0000256" key="10">
    <source>
        <dbReference type="ARBA" id="ARBA00023264"/>
    </source>
</evidence>
<keyword evidence="4 12" id="KW-0808">Transferase</keyword>
<dbReference type="SUPFAM" id="SSF111331">
    <property type="entry name" value="NAD kinase/diacylglycerol kinase-like"/>
    <property type="match status" value="1"/>
</dbReference>
<evidence type="ECO:0000256" key="2">
    <source>
        <dbReference type="ARBA" id="ARBA00005983"/>
    </source>
</evidence>
<dbReference type="InterPro" id="IPR005218">
    <property type="entry name" value="Diacylglycerol/lipid_kinase"/>
</dbReference>
<accession>A0ABW3NJS9</accession>
<comment type="cofactor">
    <cofactor evidence="1">
        <name>Mg(2+)</name>
        <dbReference type="ChEBI" id="CHEBI:18420"/>
    </cofactor>
</comment>
<dbReference type="PANTHER" id="PTHR12358:SF107">
    <property type="entry name" value="LIPID KINASE BMRU-RELATED"/>
    <property type="match status" value="1"/>
</dbReference>
<dbReference type="GO" id="GO:0016301">
    <property type="term" value="F:kinase activity"/>
    <property type="evidence" value="ECO:0007669"/>
    <property type="project" value="UniProtKB-KW"/>
</dbReference>
<dbReference type="Gene3D" id="3.40.50.10330">
    <property type="entry name" value="Probable inorganic polyphosphate/atp-NAD kinase, domain 1"/>
    <property type="match status" value="1"/>
</dbReference>
<reference evidence="13" key="1">
    <citation type="journal article" date="2019" name="Int. J. Syst. Evol. Microbiol.">
        <title>The Global Catalogue of Microorganisms (GCM) 10K type strain sequencing project: providing services to taxonomists for standard genome sequencing and annotation.</title>
        <authorList>
            <consortium name="The Broad Institute Genomics Platform"/>
            <consortium name="The Broad Institute Genome Sequencing Center for Infectious Disease"/>
            <person name="Wu L."/>
            <person name="Ma J."/>
        </authorList>
    </citation>
    <scope>NUCLEOTIDE SEQUENCE [LARGE SCALE GENOMIC DNA]</scope>
    <source>
        <strain evidence="13">CCUG 56608</strain>
    </source>
</reference>
<evidence type="ECO:0000256" key="5">
    <source>
        <dbReference type="ARBA" id="ARBA00022741"/>
    </source>
</evidence>
<proteinExistence type="inferred from homology"/>
<evidence type="ECO:0000256" key="3">
    <source>
        <dbReference type="ARBA" id="ARBA00022516"/>
    </source>
</evidence>
<dbReference type="SMART" id="SM00046">
    <property type="entry name" value="DAGKc"/>
    <property type="match status" value="1"/>
</dbReference>
<name>A0ABW3NJS9_9BACI</name>
<feature type="domain" description="DAGKc" evidence="11">
    <location>
        <begin position="1"/>
        <end position="130"/>
    </location>
</feature>
<dbReference type="InterPro" id="IPR050187">
    <property type="entry name" value="Lipid_Phosphate_FormReg"/>
</dbReference>
<evidence type="ECO:0000256" key="4">
    <source>
        <dbReference type="ARBA" id="ARBA00022679"/>
    </source>
</evidence>
<evidence type="ECO:0000313" key="13">
    <source>
        <dbReference type="Proteomes" id="UP001597041"/>
    </source>
</evidence>
<keyword evidence="7" id="KW-0067">ATP-binding</keyword>
<protein>
    <submittedName>
        <fullName evidence="12">Diacylglycerol/lipid kinase family protein</fullName>
        <ecNumber evidence="12">2.7.1.-</ecNumber>
    </submittedName>
</protein>
<dbReference type="InterPro" id="IPR016064">
    <property type="entry name" value="NAD/diacylglycerol_kinase_sf"/>
</dbReference>
<keyword evidence="5" id="KW-0547">Nucleotide-binding</keyword>
<keyword evidence="8" id="KW-0443">Lipid metabolism</keyword>
<dbReference type="EMBL" id="JBHTKK010000020">
    <property type="protein sequence ID" value="MFD1067244.1"/>
    <property type="molecule type" value="Genomic_DNA"/>
</dbReference>
<dbReference type="EC" id="2.7.1.-" evidence="12"/>
<dbReference type="Pfam" id="PF19279">
    <property type="entry name" value="YegS_C"/>
    <property type="match status" value="1"/>
</dbReference>
<keyword evidence="10" id="KW-1208">Phospholipid metabolism</keyword>
<keyword evidence="3" id="KW-0444">Lipid biosynthesis</keyword>
<evidence type="ECO:0000256" key="7">
    <source>
        <dbReference type="ARBA" id="ARBA00022840"/>
    </source>
</evidence>
<dbReference type="Pfam" id="PF00781">
    <property type="entry name" value="DAGK_cat"/>
    <property type="match status" value="1"/>
</dbReference>
<dbReference type="PANTHER" id="PTHR12358">
    <property type="entry name" value="SPHINGOSINE KINASE"/>
    <property type="match status" value="1"/>
</dbReference>
<dbReference type="PROSITE" id="PS50146">
    <property type="entry name" value="DAGK"/>
    <property type="match status" value="1"/>
</dbReference>
<dbReference type="InterPro" id="IPR017438">
    <property type="entry name" value="ATP-NAD_kinase_N"/>
</dbReference>
<dbReference type="RefSeq" id="WP_379593326.1">
    <property type="nucleotide sequence ID" value="NZ_JBHTKK010000020.1"/>
</dbReference>